<gene>
    <name evidence="2" type="ORF">A5866_001963</name>
</gene>
<keyword evidence="1" id="KW-1133">Transmembrane helix</keyword>
<evidence type="ECO:0000256" key="1">
    <source>
        <dbReference type="SAM" id="Phobius"/>
    </source>
</evidence>
<keyword evidence="3" id="KW-1185">Reference proteome</keyword>
<sequence>MNFLWIYILGGTSILTLLIFLVTFSKDVFLVKCLKKRKRSLWLNGSFLAITFISISLVIYLFILLRDQIQLLG</sequence>
<reference evidence="3" key="1">
    <citation type="submission" date="2017-05" db="EMBL/GenBank/DDBJ databases">
        <title>The Genome Sequence of EEnterococcus faecalis 9F2_4866.</title>
        <authorList>
            <consortium name="The Broad Institute Genomics Platform"/>
            <consortium name="The Broad Institute Genomic Center for Infectious Diseases"/>
            <person name="Earl A."/>
            <person name="Manson A."/>
            <person name="Schwartman J."/>
            <person name="Gilmore M."/>
            <person name="Abouelleil A."/>
            <person name="Cao P."/>
            <person name="Chapman S."/>
            <person name="Cusick C."/>
            <person name="Shea T."/>
            <person name="Young S."/>
            <person name="Neafsey D."/>
            <person name="Nusbaum C."/>
            <person name="Birren B."/>
        </authorList>
    </citation>
    <scope>NUCLEOTIDE SEQUENCE [LARGE SCALE GENOMIC DNA]</scope>
    <source>
        <strain evidence="3">12C11_DIV0727</strain>
    </source>
</reference>
<organism evidence="2 3">
    <name type="scientific">Candidatus Enterococcus lemimoniae</name>
    <dbReference type="NCBI Taxonomy" id="1834167"/>
    <lineage>
        <taxon>Bacteria</taxon>
        <taxon>Bacillati</taxon>
        <taxon>Bacillota</taxon>
        <taxon>Bacilli</taxon>
        <taxon>Lactobacillales</taxon>
        <taxon>Enterococcaceae</taxon>
        <taxon>Enterococcus</taxon>
    </lineage>
</organism>
<accession>A0ABZ2T9U1</accession>
<reference evidence="2 3" key="2">
    <citation type="submission" date="2024-03" db="EMBL/GenBank/DDBJ databases">
        <title>The Genome Sequence of Enterococcus sp. DIV0727d.</title>
        <authorList>
            <consortium name="The Broad Institute Genomics Platform"/>
            <consortium name="The Broad Institute Microbial Omics Core"/>
            <consortium name="The Broad Institute Genomic Center for Infectious Diseases"/>
            <person name="Earl A."/>
            <person name="Manson A."/>
            <person name="Gilmore M."/>
            <person name="Schwartman J."/>
            <person name="Shea T."/>
            <person name="Abouelleil A."/>
            <person name="Cao P."/>
            <person name="Chapman S."/>
            <person name="Cusick C."/>
            <person name="Young S."/>
            <person name="Neafsey D."/>
            <person name="Nusbaum C."/>
            <person name="Birren B."/>
        </authorList>
    </citation>
    <scope>NUCLEOTIDE SEQUENCE [LARGE SCALE GENOMIC DNA]</scope>
    <source>
        <strain evidence="2 3">12C11_DIV0727</strain>
    </source>
</reference>
<evidence type="ECO:0000313" key="3">
    <source>
        <dbReference type="Proteomes" id="UP000195080"/>
    </source>
</evidence>
<name>A0ABZ2T9U1_9ENTE</name>
<keyword evidence="1" id="KW-0812">Transmembrane</keyword>
<proteinExistence type="predicted"/>
<evidence type="ECO:0000313" key="2">
    <source>
        <dbReference type="EMBL" id="WYJ86879.1"/>
    </source>
</evidence>
<keyword evidence="1" id="KW-0472">Membrane</keyword>
<feature type="transmembrane region" description="Helical" evidence="1">
    <location>
        <begin position="41"/>
        <end position="63"/>
    </location>
</feature>
<dbReference type="EMBL" id="CP147248">
    <property type="protein sequence ID" value="WYJ86879.1"/>
    <property type="molecule type" value="Genomic_DNA"/>
</dbReference>
<feature type="transmembrane region" description="Helical" evidence="1">
    <location>
        <begin position="6"/>
        <end position="29"/>
    </location>
</feature>
<dbReference type="Proteomes" id="UP000195080">
    <property type="component" value="Chromosome"/>
</dbReference>
<protein>
    <submittedName>
        <fullName evidence="2">Uncharacterized protein</fullName>
    </submittedName>
</protein>